<gene>
    <name evidence="8" type="ORF">K7862_06305</name>
</gene>
<dbReference type="PANTHER" id="PTHR43108">
    <property type="entry name" value="N-ACETYLGLUCOSAMINE-6-SULFATASE FAMILY MEMBER"/>
    <property type="match status" value="1"/>
</dbReference>
<evidence type="ECO:0000256" key="6">
    <source>
        <dbReference type="SAM" id="SignalP"/>
    </source>
</evidence>
<dbReference type="Proteomes" id="UP000778578">
    <property type="component" value="Unassembled WGS sequence"/>
</dbReference>
<evidence type="ECO:0000256" key="2">
    <source>
        <dbReference type="ARBA" id="ARBA00022729"/>
    </source>
</evidence>
<accession>A0ABS7Q2A2</accession>
<evidence type="ECO:0000256" key="5">
    <source>
        <dbReference type="SAM" id="MobiDB-lite"/>
    </source>
</evidence>
<evidence type="ECO:0000313" key="8">
    <source>
        <dbReference type="EMBL" id="MBY8877255.1"/>
    </source>
</evidence>
<evidence type="ECO:0000256" key="4">
    <source>
        <dbReference type="ARBA" id="ARBA00023180"/>
    </source>
</evidence>
<dbReference type="Gene3D" id="3.40.720.10">
    <property type="entry name" value="Alkaline Phosphatase, subunit A"/>
    <property type="match status" value="1"/>
</dbReference>
<dbReference type="Pfam" id="PF00884">
    <property type="entry name" value="Sulfatase"/>
    <property type="match status" value="1"/>
</dbReference>
<reference evidence="8 9" key="1">
    <citation type="submission" date="2021-08" db="EMBL/GenBank/DDBJ databases">
        <title>WGS of actinomycetes from Thailand.</title>
        <authorList>
            <person name="Thawai C."/>
        </authorList>
    </citation>
    <scope>NUCLEOTIDE SEQUENCE [LARGE SCALE GENOMIC DNA]</scope>
    <source>
        <strain evidence="8 9">PLK6-54</strain>
    </source>
</reference>
<evidence type="ECO:0000256" key="3">
    <source>
        <dbReference type="ARBA" id="ARBA00022801"/>
    </source>
</evidence>
<feature type="signal peptide" evidence="6">
    <location>
        <begin position="1"/>
        <end position="34"/>
    </location>
</feature>
<name>A0ABS7Q2A2_9ACTN</name>
<dbReference type="PANTHER" id="PTHR43108:SF8">
    <property type="entry name" value="SD21168P"/>
    <property type="match status" value="1"/>
</dbReference>
<organism evidence="8 9">
    <name type="scientific">Actinacidiphila acidipaludis</name>
    <dbReference type="NCBI Taxonomy" id="2873382"/>
    <lineage>
        <taxon>Bacteria</taxon>
        <taxon>Bacillati</taxon>
        <taxon>Actinomycetota</taxon>
        <taxon>Actinomycetes</taxon>
        <taxon>Kitasatosporales</taxon>
        <taxon>Streptomycetaceae</taxon>
        <taxon>Actinacidiphila</taxon>
    </lineage>
</organism>
<sequence length="513" mass="54926">MTYRLRRRRRALALCAGFASVLLLGACTSSGARREGPAPSVPASASTAPGAQTKPNIVFVLTDDLSWNLVSSMPHVEELQRDGTTFSDYFVTDSLCCPSRSSMFTGDYPHNTGVFTNNGDDGGYAAFNRNGDEKKCYAPAMQKAGYRTGFMGKYLNGYQPADTDGTGKPYVPPGWSEWDAAGNGYPEFDYDLNENGKVVHYGHEPSDYLTDVVGRKAKSFIDGAATDHKPFMLELATFAPHAPSTPAPRDAHLFPGIKAPRGPAYDTAPSPVPAWQRGLMPLSGKEQRSIDEKFAKRVRSVQAVDDMIAGVRAELTAKGLADNTYLVFTSDNGFHMGEHRLRPGKQTAYDTDIKVPLMVVGPQVPAGRTVSQLAENVDLSPTFQDLAGLGAPAVADGRSLAALLHGSSQVSGWRRAVLVEHHHPGSAKDDPDAAPANSGNPPTYEAIRTADAVWVEYADGEREYYDVASDPDELHNRAASLTAAQRTSLHSVLVALQHCAGAAACAKAAALSP</sequence>
<dbReference type="EMBL" id="JAINZZ010000005">
    <property type="protein sequence ID" value="MBY8877255.1"/>
    <property type="molecule type" value="Genomic_DNA"/>
</dbReference>
<dbReference type="RefSeq" id="WP_222961412.1">
    <property type="nucleotide sequence ID" value="NZ_JAINZZ010000005.1"/>
</dbReference>
<dbReference type="PIRSF" id="PIRSF036666">
    <property type="entry name" value="G6S"/>
    <property type="match status" value="1"/>
</dbReference>
<evidence type="ECO:0000313" key="9">
    <source>
        <dbReference type="Proteomes" id="UP000778578"/>
    </source>
</evidence>
<keyword evidence="2 6" id="KW-0732">Signal</keyword>
<keyword evidence="9" id="KW-1185">Reference proteome</keyword>
<proteinExistence type="inferred from homology"/>
<feature type="domain" description="Sulfatase N-terminal" evidence="7">
    <location>
        <begin position="55"/>
        <end position="388"/>
    </location>
</feature>
<dbReference type="SUPFAM" id="SSF53649">
    <property type="entry name" value="Alkaline phosphatase-like"/>
    <property type="match status" value="1"/>
</dbReference>
<keyword evidence="3" id="KW-0378">Hydrolase</keyword>
<evidence type="ECO:0000259" key="7">
    <source>
        <dbReference type="Pfam" id="PF00884"/>
    </source>
</evidence>
<evidence type="ECO:0000256" key="1">
    <source>
        <dbReference type="ARBA" id="ARBA00008779"/>
    </source>
</evidence>
<comment type="caution">
    <text evidence="8">The sequence shown here is derived from an EMBL/GenBank/DDBJ whole genome shotgun (WGS) entry which is preliminary data.</text>
</comment>
<dbReference type="InterPro" id="IPR000917">
    <property type="entry name" value="Sulfatase_N"/>
</dbReference>
<feature type="chain" id="PRO_5045837062" evidence="6">
    <location>
        <begin position="35"/>
        <end position="513"/>
    </location>
</feature>
<dbReference type="InterPro" id="IPR017850">
    <property type="entry name" value="Alkaline_phosphatase_core_sf"/>
</dbReference>
<feature type="region of interest" description="Disordered" evidence="5">
    <location>
        <begin position="423"/>
        <end position="443"/>
    </location>
</feature>
<protein>
    <submittedName>
        <fullName evidence="8">Sulfatase</fullName>
    </submittedName>
</protein>
<comment type="similarity">
    <text evidence="1">Belongs to the sulfatase family.</text>
</comment>
<dbReference type="PROSITE" id="PS00523">
    <property type="entry name" value="SULFATASE_1"/>
    <property type="match status" value="1"/>
</dbReference>
<dbReference type="PROSITE" id="PS51257">
    <property type="entry name" value="PROKAR_LIPOPROTEIN"/>
    <property type="match status" value="1"/>
</dbReference>
<dbReference type="CDD" id="cd16147">
    <property type="entry name" value="G6S"/>
    <property type="match status" value="1"/>
</dbReference>
<dbReference type="InterPro" id="IPR012251">
    <property type="entry name" value="GlcNAc_6-SO4ase"/>
</dbReference>
<keyword evidence="4" id="KW-0325">Glycoprotein</keyword>
<dbReference type="InterPro" id="IPR024607">
    <property type="entry name" value="Sulfatase_CS"/>
</dbReference>